<accession>A0A7W8EZE2</accession>
<evidence type="ECO:0000313" key="1">
    <source>
        <dbReference type="EMBL" id="MBB5109826.1"/>
    </source>
</evidence>
<reference evidence="1 2" key="1">
    <citation type="submission" date="2020-08" db="EMBL/GenBank/DDBJ databases">
        <title>Genomic Encyclopedia of Type Strains, Phase III (KMG-III): the genomes of soil and plant-associated and newly described type strains.</title>
        <authorList>
            <person name="Whitman W."/>
        </authorList>
    </citation>
    <scope>NUCLEOTIDE SEQUENCE [LARGE SCALE GENOMIC DNA]</scope>
    <source>
        <strain evidence="1 2">CECT 3146</strain>
    </source>
</reference>
<evidence type="ECO:0008006" key="3">
    <source>
        <dbReference type="Google" id="ProtNLM"/>
    </source>
</evidence>
<protein>
    <recommendedName>
        <fullName evidence="3">Transposase</fullName>
    </recommendedName>
</protein>
<comment type="caution">
    <text evidence="1">The sequence shown here is derived from an EMBL/GenBank/DDBJ whole genome shotgun (WGS) entry which is preliminary data.</text>
</comment>
<gene>
    <name evidence="1" type="ORF">FHS40_008956</name>
</gene>
<proteinExistence type="predicted"/>
<dbReference type="EMBL" id="JACHJD010000041">
    <property type="protein sequence ID" value="MBB5109826.1"/>
    <property type="molecule type" value="Genomic_DNA"/>
</dbReference>
<dbReference type="Proteomes" id="UP000549009">
    <property type="component" value="Unassembled WGS sequence"/>
</dbReference>
<dbReference type="AlphaFoldDB" id="A0A7W8EZE2"/>
<dbReference type="RefSeq" id="WP_229880004.1">
    <property type="nucleotide sequence ID" value="NZ_BMSQ01000057.1"/>
</dbReference>
<evidence type="ECO:0000313" key="2">
    <source>
        <dbReference type="Proteomes" id="UP000549009"/>
    </source>
</evidence>
<name>A0A7W8EZE2_STRST</name>
<sequence length="104" mass="11583">MGNAPWCGWLAGAAAGNIADAVCFKPDSRPRMFFRWHVCHRGVWSLLKRVLADFAAADLVHLTRVIKRKLKKIQYRPHLITSCLPPTGLDLTGLIDTPDITDST</sequence>
<organism evidence="1 2">
    <name type="scientific">Streptomyces spectabilis</name>
    <dbReference type="NCBI Taxonomy" id="68270"/>
    <lineage>
        <taxon>Bacteria</taxon>
        <taxon>Bacillati</taxon>
        <taxon>Actinomycetota</taxon>
        <taxon>Actinomycetes</taxon>
        <taxon>Kitasatosporales</taxon>
        <taxon>Streptomycetaceae</taxon>
        <taxon>Streptomyces</taxon>
    </lineage>
</organism>
<keyword evidence="2" id="KW-1185">Reference proteome</keyword>